<reference evidence="2 3" key="1">
    <citation type="journal article" date="2023" name="Plants (Basel)">
        <title>Bridging the Gap: Combining Genomics and Transcriptomics Approaches to Understand Stylosanthes scabra, an Orphan Legume from the Brazilian Caatinga.</title>
        <authorList>
            <person name="Ferreira-Neto J.R.C."/>
            <person name="da Silva M.D."/>
            <person name="Binneck E."/>
            <person name="de Melo N.F."/>
            <person name="da Silva R.H."/>
            <person name="de Melo A.L.T.M."/>
            <person name="Pandolfi V."/>
            <person name="Bustamante F.O."/>
            <person name="Brasileiro-Vidal A.C."/>
            <person name="Benko-Iseppon A.M."/>
        </authorList>
    </citation>
    <scope>NUCLEOTIDE SEQUENCE [LARGE SCALE GENOMIC DNA]</scope>
    <source>
        <tissue evidence="2">Leaves</tissue>
    </source>
</reference>
<dbReference type="EMBL" id="JASCZI010241985">
    <property type="protein sequence ID" value="MED6208883.1"/>
    <property type="molecule type" value="Genomic_DNA"/>
</dbReference>
<sequence length="201" mass="21942">MEGDESFVALVHHDGMIRYKTREDVKFTDKSLANVFMTSRTTLLDMQHSIIRKLGLDGRKHVKIYYRILISVVAQDLDPHVGEALRPDDSDVESKFIEGDSDDEAGPVPPPQGGTSSSGTQQYSTNLLNLNLDALSGPGWGASGSGSGAQASQGSNMPAEFVVGQSFYTKEEAVLAVKNYNIRRGVEYQVMESDHAKYIGN</sequence>
<feature type="region of interest" description="Disordered" evidence="1">
    <location>
        <begin position="84"/>
        <end position="122"/>
    </location>
</feature>
<feature type="compositionally biased region" description="Low complexity" evidence="1">
    <location>
        <begin position="113"/>
        <end position="122"/>
    </location>
</feature>
<evidence type="ECO:0000313" key="3">
    <source>
        <dbReference type="Proteomes" id="UP001341840"/>
    </source>
</evidence>
<comment type="caution">
    <text evidence="2">The sequence shown here is derived from an EMBL/GenBank/DDBJ whole genome shotgun (WGS) entry which is preliminary data.</text>
</comment>
<evidence type="ECO:0000256" key="1">
    <source>
        <dbReference type="SAM" id="MobiDB-lite"/>
    </source>
</evidence>
<organism evidence="2 3">
    <name type="scientific">Stylosanthes scabra</name>
    <dbReference type="NCBI Taxonomy" id="79078"/>
    <lineage>
        <taxon>Eukaryota</taxon>
        <taxon>Viridiplantae</taxon>
        <taxon>Streptophyta</taxon>
        <taxon>Embryophyta</taxon>
        <taxon>Tracheophyta</taxon>
        <taxon>Spermatophyta</taxon>
        <taxon>Magnoliopsida</taxon>
        <taxon>eudicotyledons</taxon>
        <taxon>Gunneridae</taxon>
        <taxon>Pentapetalae</taxon>
        <taxon>rosids</taxon>
        <taxon>fabids</taxon>
        <taxon>Fabales</taxon>
        <taxon>Fabaceae</taxon>
        <taxon>Papilionoideae</taxon>
        <taxon>50 kb inversion clade</taxon>
        <taxon>dalbergioids sensu lato</taxon>
        <taxon>Dalbergieae</taxon>
        <taxon>Pterocarpus clade</taxon>
        <taxon>Stylosanthes</taxon>
    </lineage>
</organism>
<keyword evidence="3" id="KW-1185">Reference proteome</keyword>
<feature type="compositionally biased region" description="Basic and acidic residues" evidence="1">
    <location>
        <begin position="84"/>
        <end position="98"/>
    </location>
</feature>
<proteinExistence type="predicted"/>
<protein>
    <submittedName>
        <fullName evidence="2">Uncharacterized protein</fullName>
    </submittedName>
</protein>
<name>A0ABU6YJR6_9FABA</name>
<accession>A0ABU6YJR6</accession>
<evidence type="ECO:0000313" key="2">
    <source>
        <dbReference type="EMBL" id="MED6208883.1"/>
    </source>
</evidence>
<dbReference type="Proteomes" id="UP001341840">
    <property type="component" value="Unassembled WGS sequence"/>
</dbReference>
<gene>
    <name evidence="2" type="ORF">PIB30_049283</name>
</gene>